<comment type="caution">
    <text evidence="1">The sequence shown here is derived from an EMBL/GenBank/DDBJ whole genome shotgun (WGS) entry which is preliminary data.</text>
</comment>
<name>A0ABW9ZGK1_9HYPH</name>
<keyword evidence="2" id="KW-1185">Reference proteome</keyword>
<protein>
    <submittedName>
        <fullName evidence="1">Uncharacterized protein</fullName>
    </submittedName>
</protein>
<dbReference type="Proteomes" id="UP000541347">
    <property type="component" value="Unassembled WGS sequence"/>
</dbReference>
<proteinExistence type="predicted"/>
<dbReference type="RefSeq" id="WP_161675933.1">
    <property type="nucleotide sequence ID" value="NZ_JAABLP010000002.1"/>
</dbReference>
<sequence>MAADALALTRLTTEYVVEEDRLCLRGETAGGDRVTVWLTARMLGVLVPRLIAWLEGQTSGQPLADLRQSMAQEAAVASQEAQPPVAPTPAADAFLTRSIDIVTAEDAMRLVFKEQETAEARKVQVPFLATELRQWLAIVMAACQTAGWPMTIWPDWLREAARPPAPRPAARLH</sequence>
<gene>
    <name evidence="1" type="ORF">GWI71_09860</name>
</gene>
<dbReference type="EMBL" id="JAABLP010000002">
    <property type="protein sequence ID" value="NBN63985.1"/>
    <property type="molecule type" value="Genomic_DNA"/>
</dbReference>
<reference evidence="1 2" key="1">
    <citation type="submission" date="2020-01" db="EMBL/GenBank/DDBJ databases">
        <authorList>
            <person name="Peng S.Y."/>
            <person name="Li J."/>
            <person name="Wang M."/>
            <person name="Wang L."/>
            <person name="Wang C.Q."/>
            <person name="Wang J.R."/>
        </authorList>
    </citation>
    <scope>NUCLEOTIDE SEQUENCE [LARGE SCALE GENOMIC DNA]</scope>
    <source>
        <strain evidence="1 2">XCT-34</strain>
    </source>
</reference>
<evidence type="ECO:0000313" key="1">
    <source>
        <dbReference type="EMBL" id="NBN63985.1"/>
    </source>
</evidence>
<evidence type="ECO:0000313" key="2">
    <source>
        <dbReference type="Proteomes" id="UP000541347"/>
    </source>
</evidence>
<organism evidence="1 2">
    <name type="scientific">Pannonibacter tanglangensis</name>
    <dbReference type="NCBI Taxonomy" id="2750084"/>
    <lineage>
        <taxon>Bacteria</taxon>
        <taxon>Pseudomonadati</taxon>
        <taxon>Pseudomonadota</taxon>
        <taxon>Alphaproteobacteria</taxon>
        <taxon>Hyphomicrobiales</taxon>
        <taxon>Stappiaceae</taxon>
        <taxon>Pannonibacter</taxon>
    </lineage>
</organism>
<accession>A0ABW9ZGK1</accession>